<comment type="similarity">
    <text evidence="3 7">Belongs to the metallo-dependent hydrolases superfamily. Uronate isomerase family.</text>
</comment>
<accession>A0A7W8IRN6</accession>
<dbReference type="Gene3D" id="1.10.2020.10">
    <property type="entry name" value="uronate isomerase, domain 2, chain A"/>
    <property type="match status" value="1"/>
</dbReference>
<protein>
    <recommendedName>
        <fullName evidence="5 7">Uronate isomerase</fullName>
        <ecNumber evidence="4 7">5.3.1.12</ecNumber>
    </recommendedName>
    <alternativeName>
        <fullName evidence="7">Glucuronate isomerase</fullName>
    </alternativeName>
    <alternativeName>
        <fullName evidence="7">Uronic isomerase</fullName>
    </alternativeName>
</protein>
<evidence type="ECO:0000256" key="1">
    <source>
        <dbReference type="ARBA" id="ARBA00001165"/>
    </source>
</evidence>
<evidence type="ECO:0000256" key="5">
    <source>
        <dbReference type="ARBA" id="ARBA00020555"/>
    </source>
</evidence>
<dbReference type="EC" id="5.3.1.12" evidence="4 7"/>
<dbReference type="GO" id="GO:0008880">
    <property type="term" value="F:glucuronate isomerase activity"/>
    <property type="evidence" value="ECO:0007669"/>
    <property type="project" value="UniProtKB-UniRule"/>
</dbReference>
<dbReference type="SUPFAM" id="SSF51556">
    <property type="entry name" value="Metallo-dependent hydrolases"/>
    <property type="match status" value="1"/>
</dbReference>
<dbReference type="GO" id="GO:0019698">
    <property type="term" value="P:D-galacturonate catabolic process"/>
    <property type="evidence" value="ECO:0007669"/>
    <property type="project" value="TreeGrafter"/>
</dbReference>
<dbReference type="PANTHER" id="PTHR30068">
    <property type="entry name" value="URONATE ISOMERASE"/>
    <property type="match status" value="1"/>
</dbReference>
<evidence type="ECO:0000313" key="9">
    <source>
        <dbReference type="Proteomes" id="UP000520011"/>
    </source>
</evidence>
<keyword evidence="9" id="KW-1185">Reference proteome</keyword>
<dbReference type="InterPro" id="IPR003766">
    <property type="entry name" value="Uronate_isomerase"/>
</dbReference>
<keyword evidence="6 7" id="KW-0413">Isomerase</keyword>
<evidence type="ECO:0000256" key="3">
    <source>
        <dbReference type="ARBA" id="ARBA00008397"/>
    </source>
</evidence>
<dbReference type="Gene3D" id="3.20.20.140">
    <property type="entry name" value="Metal-dependent hydrolases"/>
    <property type="match status" value="1"/>
</dbReference>
<dbReference type="RefSeq" id="WP_183255083.1">
    <property type="nucleotide sequence ID" value="NZ_JACHEP010000016.1"/>
</dbReference>
<organism evidence="8 9">
    <name type="scientific">Anoxybacteroides tepidamans</name>
    <dbReference type="NCBI Taxonomy" id="265948"/>
    <lineage>
        <taxon>Bacteria</taxon>
        <taxon>Bacillati</taxon>
        <taxon>Bacillota</taxon>
        <taxon>Bacilli</taxon>
        <taxon>Bacillales</taxon>
        <taxon>Anoxybacillaceae</taxon>
        <taxon>Anoxybacteroides</taxon>
    </lineage>
</organism>
<evidence type="ECO:0000256" key="4">
    <source>
        <dbReference type="ARBA" id="ARBA00012546"/>
    </source>
</evidence>
<evidence type="ECO:0000256" key="2">
    <source>
        <dbReference type="ARBA" id="ARBA00004892"/>
    </source>
</evidence>
<evidence type="ECO:0000256" key="6">
    <source>
        <dbReference type="ARBA" id="ARBA00023235"/>
    </source>
</evidence>
<comment type="caution">
    <text evidence="8">The sequence shown here is derived from an EMBL/GenBank/DDBJ whole genome shotgun (WGS) entry which is preliminary data.</text>
</comment>
<dbReference type="NCBIfam" id="NF002794">
    <property type="entry name" value="PRK02925.1"/>
    <property type="match status" value="1"/>
</dbReference>
<dbReference type="AlphaFoldDB" id="A0A7W8IRN6"/>
<dbReference type="InterPro" id="IPR032466">
    <property type="entry name" value="Metal_Hydrolase"/>
</dbReference>
<dbReference type="Pfam" id="PF02614">
    <property type="entry name" value="UxaC"/>
    <property type="match status" value="1"/>
</dbReference>
<proteinExistence type="inferred from homology"/>
<dbReference type="GO" id="GO:0042840">
    <property type="term" value="P:D-glucuronate catabolic process"/>
    <property type="evidence" value="ECO:0007669"/>
    <property type="project" value="TreeGrafter"/>
</dbReference>
<sequence length="467" mass="54585">MQPFIHENFLLQNTHAQILYHEYAKSLPIIDYHCHLSAKEIAEDRRFDNLTDLWLDGDHYKWRVMRTLGIDEKYITGDATDYEKFQAWAKTVPYCVGNPLYHWTHLELKRYFQVAALLNENTCQYIWNHCNERLKGEGFSARSFISKSNVEMIGTTDDPLDDLTYHKEIRQDRTFNVKVMPSFRPDAILEVNRPTFFGYLGKLGEVTGIRITDYEKLLQAVENRVHYFHEAGCRISDHGLEYMPYAECDWHEVCAIFEKRKDGFMVSREEEEKYKTFTLCFLGRLYRSLGWVMQIHIGSVRNTNEKMFRLLGSNAGYDSINDFHLAKPLNSFFNALEKENQLPKVIVYTLNPAYNYVLASAVGNFHEVGIKGKIQFGAAWWFNDHRDGIVTQMKDLANIGVLSAFIGMLTDSRSFLSYVRHEYFRRILCNLIGTWVEDGEAPADYVFLGKMVQDICYFNAKQYFNLS</sequence>
<dbReference type="PANTHER" id="PTHR30068:SF4">
    <property type="entry name" value="URONATE ISOMERASE"/>
    <property type="match status" value="1"/>
</dbReference>
<comment type="catalytic activity">
    <reaction evidence="1 7">
        <text>D-glucuronate = D-fructuronate</text>
        <dbReference type="Rhea" id="RHEA:13049"/>
        <dbReference type="ChEBI" id="CHEBI:58720"/>
        <dbReference type="ChEBI" id="CHEBI:59863"/>
        <dbReference type="EC" id="5.3.1.12"/>
    </reaction>
</comment>
<dbReference type="HAMAP" id="MF_00675">
    <property type="entry name" value="UxaC"/>
    <property type="match status" value="1"/>
</dbReference>
<evidence type="ECO:0000256" key="7">
    <source>
        <dbReference type="HAMAP-Rule" id="MF_00675"/>
    </source>
</evidence>
<dbReference type="EMBL" id="JACHEP010000016">
    <property type="protein sequence ID" value="MBB5325493.1"/>
    <property type="molecule type" value="Genomic_DNA"/>
</dbReference>
<gene>
    <name evidence="7" type="primary">uxaC</name>
    <name evidence="8" type="ORF">HNQ34_002594</name>
</gene>
<evidence type="ECO:0000313" key="8">
    <source>
        <dbReference type="EMBL" id="MBB5325493.1"/>
    </source>
</evidence>
<reference evidence="8 9" key="1">
    <citation type="submission" date="2020-08" db="EMBL/GenBank/DDBJ databases">
        <title>Genomic Encyclopedia of Type Strains, Phase IV (KMG-IV): sequencing the most valuable type-strain genomes for metagenomic binning, comparative biology and taxonomic classification.</title>
        <authorList>
            <person name="Goeker M."/>
        </authorList>
    </citation>
    <scope>NUCLEOTIDE SEQUENCE [LARGE SCALE GENOMIC DNA]</scope>
    <source>
        <strain evidence="8 9">DSM 16325</strain>
    </source>
</reference>
<name>A0A7W8IRN6_9BACL</name>
<dbReference type="Proteomes" id="UP000520011">
    <property type="component" value="Unassembled WGS sequence"/>
</dbReference>
<dbReference type="UniPathway" id="UPA00246"/>
<comment type="pathway">
    <text evidence="2 7">Carbohydrate metabolism; pentose and glucuronate interconversion.</text>
</comment>
<comment type="catalytic activity">
    <reaction evidence="7">
        <text>aldehydo-D-galacturonate = keto-D-tagaturonate</text>
        <dbReference type="Rhea" id="RHEA:27702"/>
        <dbReference type="ChEBI" id="CHEBI:12952"/>
        <dbReference type="ChEBI" id="CHEBI:17886"/>
    </reaction>
</comment>